<feature type="compositionally biased region" description="Polar residues" evidence="3">
    <location>
        <begin position="72"/>
        <end position="81"/>
    </location>
</feature>
<evidence type="ECO:0000259" key="4">
    <source>
        <dbReference type="PROSITE" id="PS50001"/>
    </source>
</evidence>
<accession>A0A2I4CI06</accession>
<dbReference type="OrthoDB" id="9934029at2759"/>
<dbReference type="PROSITE" id="PS50001">
    <property type="entry name" value="SH2"/>
    <property type="match status" value="1"/>
</dbReference>
<feature type="domain" description="SH2" evidence="4">
    <location>
        <begin position="201"/>
        <end position="309"/>
    </location>
</feature>
<feature type="compositionally biased region" description="Polar residues" evidence="3">
    <location>
        <begin position="1"/>
        <end position="13"/>
    </location>
</feature>
<dbReference type="Pfam" id="PF00017">
    <property type="entry name" value="SH2"/>
    <property type="match status" value="1"/>
</dbReference>
<feature type="compositionally biased region" description="Low complexity" evidence="3">
    <location>
        <begin position="141"/>
        <end position="153"/>
    </location>
</feature>
<evidence type="ECO:0000313" key="6">
    <source>
        <dbReference type="RefSeq" id="XP_013879614.1"/>
    </source>
</evidence>
<evidence type="ECO:0000256" key="3">
    <source>
        <dbReference type="SAM" id="MobiDB-lite"/>
    </source>
</evidence>
<evidence type="ECO:0000256" key="1">
    <source>
        <dbReference type="ARBA" id="ARBA00022999"/>
    </source>
</evidence>
<dbReference type="Gene3D" id="3.30.505.10">
    <property type="entry name" value="SH2 domain"/>
    <property type="match status" value="1"/>
</dbReference>
<keyword evidence="1 2" id="KW-0727">SH2 domain</keyword>
<dbReference type="PANTHER" id="PTHR14098:SF1">
    <property type="entry name" value="LYMPHOCYTE CYTOSOLIC PROTEIN 2"/>
    <property type="match status" value="1"/>
</dbReference>
<dbReference type="SMART" id="SM00252">
    <property type="entry name" value="SH2"/>
    <property type="match status" value="1"/>
</dbReference>
<dbReference type="GO" id="GO:0005737">
    <property type="term" value="C:cytoplasm"/>
    <property type="evidence" value="ECO:0007669"/>
    <property type="project" value="UniProtKB-ARBA"/>
</dbReference>
<dbReference type="PANTHER" id="PTHR14098">
    <property type="entry name" value="SH2 DOMAIN CONTAINING PROTEIN"/>
    <property type="match status" value="1"/>
</dbReference>
<dbReference type="SUPFAM" id="SSF55550">
    <property type="entry name" value="SH2 domain"/>
    <property type="match status" value="1"/>
</dbReference>
<feature type="compositionally biased region" description="Polar residues" evidence="3">
    <location>
        <begin position="130"/>
        <end position="140"/>
    </location>
</feature>
<feature type="region of interest" description="Disordered" evidence="3">
    <location>
        <begin position="61"/>
        <end position="196"/>
    </location>
</feature>
<name>A0A2I4CI06_AUSLI</name>
<dbReference type="AlphaFoldDB" id="A0A2I4CI06"/>
<sequence length="311" mass="34542">MSFSPKSNTQTSKKVSKQDEEDGKFDEFSSGSDHDYESPEEKTGEENYICSFFELRTAEEGGCGEKDDENNSLKPTLSSTVRDCHREKSSNAAHPHRAQIKPPLRRPLNSPSEIHYSDLNNEKTKKTVRSCPSQRTFSQPKGSAVKASGSSVSRFPQPRPPLPTNVFKRTSKLPPVPPVPTQPMKLNKATPEPKKCLDPSWYRGNVTRHEAEAALRRVNKDGAFIVRDSSQGSAEHPHTLMLLNQGKVYNIRIRRRGNSYSLGNGFNGTQSFPGVTEVILHHTHTPLVLIDATDQTSAEKPQCCLLHPAGL</sequence>
<dbReference type="InterPro" id="IPR051751">
    <property type="entry name" value="Immunoreceptor_sig_adapters"/>
</dbReference>
<dbReference type="RefSeq" id="XP_013879614.1">
    <property type="nucleotide sequence ID" value="XM_014024160.1"/>
</dbReference>
<dbReference type="InterPro" id="IPR000980">
    <property type="entry name" value="SH2"/>
</dbReference>
<dbReference type="Proteomes" id="UP000192220">
    <property type="component" value="Unplaced"/>
</dbReference>
<gene>
    <name evidence="6" type="primary">LOC106528880</name>
</gene>
<protein>
    <submittedName>
        <fullName evidence="6">Lymphocyte cytosolic protein 2 isoform X2</fullName>
    </submittedName>
</protein>
<feature type="compositionally biased region" description="Basic and acidic residues" evidence="3">
    <location>
        <begin position="32"/>
        <end position="45"/>
    </location>
</feature>
<dbReference type="GO" id="GO:0035556">
    <property type="term" value="P:intracellular signal transduction"/>
    <property type="evidence" value="ECO:0007669"/>
    <property type="project" value="TreeGrafter"/>
</dbReference>
<organism evidence="5 6">
    <name type="scientific">Austrofundulus limnaeus</name>
    <name type="common">Annual killifish</name>
    <dbReference type="NCBI Taxonomy" id="52670"/>
    <lineage>
        <taxon>Eukaryota</taxon>
        <taxon>Metazoa</taxon>
        <taxon>Chordata</taxon>
        <taxon>Craniata</taxon>
        <taxon>Vertebrata</taxon>
        <taxon>Euteleostomi</taxon>
        <taxon>Actinopterygii</taxon>
        <taxon>Neopterygii</taxon>
        <taxon>Teleostei</taxon>
        <taxon>Neoteleostei</taxon>
        <taxon>Acanthomorphata</taxon>
        <taxon>Ovalentaria</taxon>
        <taxon>Atherinomorphae</taxon>
        <taxon>Cyprinodontiformes</taxon>
        <taxon>Rivulidae</taxon>
        <taxon>Austrofundulus</taxon>
    </lineage>
</organism>
<dbReference type="InterPro" id="IPR036860">
    <property type="entry name" value="SH2_dom_sf"/>
</dbReference>
<dbReference type="PRINTS" id="PR00401">
    <property type="entry name" value="SH2DOMAIN"/>
</dbReference>
<reference evidence="6" key="1">
    <citation type="submission" date="2025-08" db="UniProtKB">
        <authorList>
            <consortium name="RefSeq"/>
        </authorList>
    </citation>
    <scope>IDENTIFICATION</scope>
    <source>
        <strain evidence="6">Quisiro</strain>
        <tissue evidence="6">Liver</tissue>
    </source>
</reference>
<feature type="compositionally biased region" description="Basic and acidic residues" evidence="3">
    <location>
        <begin position="61"/>
        <end position="71"/>
    </location>
</feature>
<dbReference type="GeneID" id="106528880"/>
<evidence type="ECO:0000256" key="2">
    <source>
        <dbReference type="PROSITE-ProRule" id="PRU00191"/>
    </source>
</evidence>
<keyword evidence="5" id="KW-1185">Reference proteome</keyword>
<dbReference type="GO" id="GO:0007169">
    <property type="term" value="P:cell surface receptor protein tyrosine kinase signaling pathway"/>
    <property type="evidence" value="ECO:0007669"/>
    <property type="project" value="TreeGrafter"/>
</dbReference>
<proteinExistence type="predicted"/>
<evidence type="ECO:0000313" key="5">
    <source>
        <dbReference type="Proteomes" id="UP000192220"/>
    </source>
</evidence>
<dbReference type="FunFam" id="3.30.505.10:FF:000016">
    <property type="entry name" value="B-cell linker protein isoform 2"/>
    <property type="match status" value="1"/>
</dbReference>
<feature type="region of interest" description="Disordered" evidence="3">
    <location>
        <begin position="1"/>
        <end position="48"/>
    </location>
</feature>